<dbReference type="AlphaFoldDB" id="A0A6A0AHC3"/>
<organism evidence="1 2">
    <name type="scientific">Haematococcus lacustris</name>
    <name type="common">Green alga</name>
    <name type="synonym">Haematococcus pluvialis</name>
    <dbReference type="NCBI Taxonomy" id="44745"/>
    <lineage>
        <taxon>Eukaryota</taxon>
        <taxon>Viridiplantae</taxon>
        <taxon>Chlorophyta</taxon>
        <taxon>core chlorophytes</taxon>
        <taxon>Chlorophyceae</taxon>
        <taxon>CS clade</taxon>
        <taxon>Chlamydomonadales</taxon>
        <taxon>Haematococcaceae</taxon>
        <taxon>Haematococcus</taxon>
    </lineage>
</organism>
<feature type="non-terminal residue" evidence="1">
    <location>
        <position position="1"/>
    </location>
</feature>
<comment type="caution">
    <text evidence="1">The sequence shown here is derived from an EMBL/GenBank/DDBJ whole genome shotgun (WGS) entry which is preliminary data.</text>
</comment>
<accession>A0A6A0AHC3</accession>
<protein>
    <submittedName>
        <fullName evidence="1">Uncharacterized protein</fullName>
    </submittedName>
</protein>
<name>A0A6A0AHC3_HAELA</name>
<evidence type="ECO:0000313" key="1">
    <source>
        <dbReference type="EMBL" id="GFH32146.1"/>
    </source>
</evidence>
<proteinExistence type="predicted"/>
<sequence>MPLHATRTIGCEQLRWSPPPLAAPLITIRPVFKSFTAIFAQGGAAHQSEASGLLGLMCTCAGAGGGAGRSGRLRLAAKEPQAPMRLDAPITPRWVQAASNCR</sequence>
<dbReference type="EMBL" id="BLLF01006306">
    <property type="protein sequence ID" value="GFH32146.1"/>
    <property type="molecule type" value="Genomic_DNA"/>
</dbReference>
<evidence type="ECO:0000313" key="2">
    <source>
        <dbReference type="Proteomes" id="UP000485058"/>
    </source>
</evidence>
<reference evidence="1 2" key="1">
    <citation type="submission" date="2020-02" db="EMBL/GenBank/DDBJ databases">
        <title>Draft genome sequence of Haematococcus lacustris strain NIES-144.</title>
        <authorList>
            <person name="Morimoto D."/>
            <person name="Nakagawa S."/>
            <person name="Yoshida T."/>
            <person name="Sawayama S."/>
        </authorList>
    </citation>
    <scope>NUCLEOTIDE SEQUENCE [LARGE SCALE GENOMIC DNA]</scope>
    <source>
        <strain evidence="1 2">NIES-144</strain>
    </source>
</reference>
<keyword evidence="2" id="KW-1185">Reference proteome</keyword>
<dbReference type="Proteomes" id="UP000485058">
    <property type="component" value="Unassembled WGS sequence"/>
</dbReference>
<gene>
    <name evidence="1" type="ORF">HaLaN_31316</name>
</gene>